<dbReference type="AlphaFoldDB" id="A0AAQ3JYS9"/>
<protein>
    <submittedName>
        <fullName evidence="2">Uncharacterized protein</fullName>
    </submittedName>
</protein>
<dbReference type="EMBL" id="CP136891">
    <property type="protein sequence ID" value="WOK98899.1"/>
    <property type="molecule type" value="Genomic_DNA"/>
</dbReference>
<proteinExistence type="predicted"/>
<organism evidence="2 3">
    <name type="scientific">Canna indica</name>
    <name type="common">Indian-shot</name>
    <dbReference type="NCBI Taxonomy" id="4628"/>
    <lineage>
        <taxon>Eukaryota</taxon>
        <taxon>Viridiplantae</taxon>
        <taxon>Streptophyta</taxon>
        <taxon>Embryophyta</taxon>
        <taxon>Tracheophyta</taxon>
        <taxon>Spermatophyta</taxon>
        <taxon>Magnoliopsida</taxon>
        <taxon>Liliopsida</taxon>
        <taxon>Zingiberales</taxon>
        <taxon>Cannaceae</taxon>
        <taxon>Canna</taxon>
    </lineage>
</organism>
<evidence type="ECO:0000313" key="2">
    <source>
        <dbReference type="EMBL" id="WOK98899.1"/>
    </source>
</evidence>
<feature type="region of interest" description="Disordered" evidence="1">
    <location>
        <begin position="88"/>
        <end position="132"/>
    </location>
</feature>
<keyword evidence="3" id="KW-1185">Reference proteome</keyword>
<feature type="compositionally biased region" description="Polar residues" evidence="1">
    <location>
        <begin position="115"/>
        <end position="126"/>
    </location>
</feature>
<feature type="compositionally biased region" description="Basic and acidic residues" evidence="1">
    <location>
        <begin position="20"/>
        <end position="39"/>
    </location>
</feature>
<evidence type="ECO:0000256" key="1">
    <source>
        <dbReference type="SAM" id="MobiDB-lite"/>
    </source>
</evidence>
<feature type="region of interest" description="Disordered" evidence="1">
    <location>
        <begin position="1"/>
        <end position="44"/>
    </location>
</feature>
<evidence type="ECO:0000313" key="3">
    <source>
        <dbReference type="Proteomes" id="UP001327560"/>
    </source>
</evidence>
<reference evidence="2 3" key="1">
    <citation type="submission" date="2023-10" db="EMBL/GenBank/DDBJ databases">
        <title>Chromosome-scale genome assembly provides insights into flower coloration mechanisms of Canna indica.</title>
        <authorList>
            <person name="Li C."/>
        </authorList>
    </citation>
    <scope>NUCLEOTIDE SEQUENCE [LARGE SCALE GENOMIC DNA]</scope>
    <source>
        <tissue evidence="2">Flower</tissue>
    </source>
</reference>
<accession>A0AAQ3JYS9</accession>
<sequence>MFVVAPSKHDAWPQIGSGDWARDRQQGWERRRSPTRERSCLPSSGPRRCLVFGRGSQEPNSTTAPAAACKQKTPCFALRGIVQYSRVGVGDENGTSSSRRGNSDVSPTPILLASGGNNRSQSQQGWAATGGG</sequence>
<dbReference type="Proteomes" id="UP001327560">
    <property type="component" value="Chromosome 2"/>
</dbReference>
<feature type="compositionally biased region" description="Polar residues" evidence="1">
    <location>
        <begin position="93"/>
        <end position="106"/>
    </location>
</feature>
<name>A0AAQ3JYS9_9LILI</name>
<gene>
    <name evidence="2" type="ORF">Cni_G07611</name>
</gene>